<comment type="caution">
    <text evidence="2">The sequence shown here is derived from an EMBL/GenBank/DDBJ whole genome shotgun (WGS) entry which is preliminary data.</text>
</comment>
<evidence type="ECO:0000256" key="1">
    <source>
        <dbReference type="SAM" id="MobiDB-lite"/>
    </source>
</evidence>
<evidence type="ECO:0000313" key="5">
    <source>
        <dbReference type="Proteomes" id="UP000193884"/>
    </source>
</evidence>
<feature type="compositionally biased region" description="Basic and acidic residues" evidence="1">
    <location>
        <begin position="29"/>
        <end position="42"/>
    </location>
</feature>
<dbReference type="AlphaFoldDB" id="A0A1X3FWT2"/>
<dbReference type="EMBL" id="NAFK01000141">
    <property type="protein sequence ID" value="OSJ32606.1"/>
    <property type="molecule type" value="Genomic_DNA"/>
</dbReference>
<proteinExistence type="predicted"/>
<accession>A0A1X3FWT2</accession>
<dbReference type="Proteomes" id="UP000193884">
    <property type="component" value="Unassembled WGS sequence"/>
</dbReference>
<reference evidence="4 5" key="1">
    <citation type="submission" date="2017-03" db="EMBL/GenBank/DDBJ databases">
        <title>Whole genome sequences of fourteen strains of Bradyrhizobium canariense and one strain of Bradyrhizobium japonicum isolated from Lupinus (Papilionoideae: Genisteae) species in Algeria.</title>
        <authorList>
            <person name="Crovadore J."/>
            <person name="Chekireb D."/>
            <person name="Brachmann A."/>
            <person name="Chablais R."/>
            <person name="Cochard B."/>
            <person name="Lefort F."/>
        </authorList>
    </citation>
    <scope>NUCLEOTIDE SEQUENCE [LARGE SCALE GENOMIC DNA]</scope>
    <source>
        <strain evidence="2 4">UBMA195</strain>
        <strain evidence="3 5">UBMAN05</strain>
    </source>
</reference>
<dbReference type="Proteomes" id="UP000193553">
    <property type="component" value="Unassembled WGS sequence"/>
</dbReference>
<name>A0A1X3FWT2_9BRAD</name>
<organism evidence="2 4">
    <name type="scientific">Bradyrhizobium canariense</name>
    <dbReference type="NCBI Taxonomy" id="255045"/>
    <lineage>
        <taxon>Bacteria</taxon>
        <taxon>Pseudomonadati</taxon>
        <taxon>Pseudomonadota</taxon>
        <taxon>Alphaproteobacteria</taxon>
        <taxon>Hyphomicrobiales</taxon>
        <taxon>Nitrobacteraceae</taxon>
        <taxon>Bradyrhizobium</taxon>
    </lineage>
</organism>
<gene>
    <name evidence="3" type="ORF">BST63_07320</name>
    <name evidence="2" type="ORF">BSZ18_06665</name>
</gene>
<feature type="region of interest" description="Disordered" evidence="1">
    <location>
        <begin position="1"/>
        <end position="65"/>
    </location>
</feature>
<sequence length="65" mass="6962">MPGPVSPARPKPLRRGEGPGHPRSSCRVQRVDGRDKPGHDDAEASVPKTRPRCSHTIASSNALAR</sequence>
<evidence type="ECO:0000313" key="3">
    <source>
        <dbReference type="EMBL" id="OSJ32606.1"/>
    </source>
</evidence>
<feature type="compositionally biased region" description="Polar residues" evidence="1">
    <location>
        <begin position="56"/>
        <end position="65"/>
    </location>
</feature>
<protein>
    <submittedName>
        <fullName evidence="2">Uncharacterized protein</fullName>
    </submittedName>
</protein>
<evidence type="ECO:0000313" key="2">
    <source>
        <dbReference type="EMBL" id="OSJ16075.1"/>
    </source>
</evidence>
<evidence type="ECO:0000313" key="4">
    <source>
        <dbReference type="Proteomes" id="UP000193553"/>
    </source>
</evidence>
<feature type="compositionally biased region" description="Pro residues" evidence="1">
    <location>
        <begin position="1"/>
        <end position="10"/>
    </location>
</feature>
<keyword evidence="5" id="KW-1185">Reference proteome</keyword>
<dbReference type="EMBL" id="NAFI01000151">
    <property type="protein sequence ID" value="OSJ16075.1"/>
    <property type="molecule type" value="Genomic_DNA"/>
</dbReference>